<comment type="caution">
    <text evidence="2">The sequence shown here is derived from an EMBL/GenBank/DDBJ whole genome shotgun (WGS) entry which is preliminary data.</text>
</comment>
<organism evidence="2 3">
    <name type="scientific">Bacillus thermozeamaize</name>
    <dbReference type="NCBI Taxonomy" id="230954"/>
    <lineage>
        <taxon>Bacteria</taxon>
        <taxon>Bacillati</taxon>
        <taxon>Bacillota</taxon>
        <taxon>Bacilli</taxon>
        <taxon>Bacillales</taxon>
        <taxon>Bacillaceae</taxon>
        <taxon>Bacillus</taxon>
    </lineage>
</organism>
<protein>
    <submittedName>
        <fullName evidence="2">Uncharacterized protein</fullName>
    </submittedName>
</protein>
<feature type="compositionally biased region" description="Basic and acidic residues" evidence="1">
    <location>
        <begin position="41"/>
        <end position="51"/>
    </location>
</feature>
<dbReference type="Proteomes" id="UP000196475">
    <property type="component" value="Unassembled WGS sequence"/>
</dbReference>
<dbReference type="EMBL" id="LZRT01000094">
    <property type="protein sequence ID" value="OUM86002.1"/>
    <property type="molecule type" value="Genomic_DNA"/>
</dbReference>
<proteinExistence type="predicted"/>
<evidence type="ECO:0000256" key="1">
    <source>
        <dbReference type="SAM" id="MobiDB-lite"/>
    </source>
</evidence>
<name>A0A1Y3PF84_9BACI</name>
<feature type="region of interest" description="Disordered" evidence="1">
    <location>
        <begin position="41"/>
        <end position="61"/>
    </location>
</feature>
<dbReference type="AlphaFoldDB" id="A0A1Y3PF84"/>
<evidence type="ECO:0000313" key="2">
    <source>
        <dbReference type="EMBL" id="OUM86002.1"/>
    </source>
</evidence>
<evidence type="ECO:0000313" key="3">
    <source>
        <dbReference type="Proteomes" id="UP000196475"/>
    </source>
</evidence>
<accession>A0A1Y3PF84</accession>
<sequence length="179" mass="21351">MNQEEFKIQSLLKQEADFLIDCVKELDPWLIDIFINIQEQNQKRNKQDNHRNQGNKRNQIDNQLEKEGFGHSQIKHLMRATAQASGLKELCLFIRYQMGRDDQRKNWNKAVRNKTLGEAVIEQLNQIEAKAKSLVSADDPPAFQRQLFLRMAERFFHYWSWQYRFLQSQALEQRGRTGR</sequence>
<gene>
    <name evidence="2" type="ORF">BAA01_01160</name>
</gene>
<reference evidence="3" key="1">
    <citation type="submission" date="2016-06" db="EMBL/GenBank/DDBJ databases">
        <authorList>
            <person name="Nascimento L."/>
            <person name="Pereira R.V."/>
            <person name="Martins L.F."/>
            <person name="Quaggio R.B."/>
            <person name="Silva A.M."/>
            <person name="Setubal J.C."/>
        </authorList>
    </citation>
    <scope>NUCLEOTIDE SEQUENCE [LARGE SCALE GENOMIC DNA]</scope>
</reference>